<sequence length="247" mass="26498">MSQPTAIVFGVGTTRGVGGAVCKRFAQEGYHVIVTGRTLEKIEEVVADIRSSGIGSAEALQTDVTVEEQVIAAFDLAMYPGAGRAPADVVVFNAGNNALIDFTQLTASQFEDFWRVGCYSGFLVGREAARRLVPLGRGTVIFTGASGSLRGKPGFAHFAAAKAGLRMISQSMAREYGPKGIHVAHVVIDGGILGDRLRNAAPARVESIGSEGLLGYEAIAENYWTLHRQPRSAWTQELDLRPFKESW</sequence>
<name>A0ABU8R073_9PSED</name>
<comment type="caution">
    <text evidence="1">The sequence shown here is derived from an EMBL/GenBank/DDBJ whole genome shotgun (WGS) entry which is preliminary data.</text>
</comment>
<dbReference type="InterPro" id="IPR036291">
    <property type="entry name" value="NAD(P)-bd_dom_sf"/>
</dbReference>
<dbReference type="PRINTS" id="PR00081">
    <property type="entry name" value="GDHRDH"/>
</dbReference>
<dbReference type="SUPFAM" id="SSF51735">
    <property type="entry name" value="NAD(P)-binding Rossmann-fold domains"/>
    <property type="match status" value="1"/>
</dbReference>
<reference evidence="1 2" key="1">
    <citation type="submission" date="2024-02" db="EMBL/GenBank/DDBJ databases">
        <title>Identification of pathogenicity and growth-promoting functions of Pseudomonas putida variants.</title>
        <authorList>
            <person name="Sun J."/>
        </authorList>
    </citation>
    <scope>NUCLEOTIDE SEQUENCE [LARGE SCALE GENOMIC DNA]</scope>
    <source>
        <strain evidence="1 2">A04</strain>
    </source>
</reference>
<accession>A0ABU8R073</accession>
<dbReference type="EMBL" id="JBBHLD010000001">
    <property type="protein sequence ID" value="MEJ5903235.1"/>
    <property type="molecule type" value="Genomic_DNA"/>
</dbReference>
<protein>
    <submittedName>
        <fullName evidence="1">SDR family NAD(P)-dependent oxidoreductase</fullName>
    </submittedName>
</protein>
<keyword evidence="2" id="KW-1185">Reference proteome</keyword>
<dbReference type="Pfam" id="PF00106">
    <property type="entry name" value="adh_short"/>
    <property type="match status" value="1"/>
</dbReference>
<dbReference type="PANTHER" id="PTHR43431:SF7">
    <property type="entry name" value="OXIDOREDUCTASE, SHORT CHAIN DEHYDROGENASE_REDUCTASE FAMILY (AFU_ORTHOLOGUE AFUA_5G14000)"/>
    <property type="match status" value="1"/>
</dbReference>
<gene>
    <name evidence="1" type="ORF">V7V80_00845</name>
</gene>
<proteinExistence type="predicted"/>
<dbReference type="Proteomes" id="UP001377692">
    <property type="component" value="Unassembled WGS sequence"/>
</dbReference>
<evidence type="ECO:0000313" key="1">
    <source>
        <dbReference type="EMBL" id="MEJ5903235.1"/>
    </source>
</evidence>
<dbReference type="InterPro" id="IPR002347">
    <property type="entry name" value="SDR_fam"/>
</dbReference>
<organism evidence="1 2">
    <name type="scientific">Pseudomonas kermanshahensis</name>
    <dbReference type="NCBI Taxonomy" id="2745482"/>
    <lineage>
        <taxon>Bacteria</taxon>
        <taxon>Pseudomonadati</taxon>
        <taxon>Pseudomonadota</taxon>
        <taxon>Gammaproteobacteria</taxon>
        <taxon>Pseudomonadales</taxon>
        <taxon>Pseudomonadaceae</taxon>
        <taxon>Pseudomonas</taxon>
    </lineage>
</organism>
<dbReference type="PANTHER" id="PTHR43431">
    <property type="entry name" value="OXIDOREDUCTASE, SHORT CHAIN DEHYDROGENASE/REDUCTASE FAMILY (AFU_ORTHOLOGUE AFUA_5G14000)"/>
    <property type="match status" value="1"/>
</dbReference>
<evidence type="ECO:0000313" key="2">
    <source>
        <dbReference type="Proteomes" id="UP001377692"/>
    </source>
</evidence>
<dbReference type="RefSeq" id="WP_339547835.1">
    <property type="nucleotide sequence ID" value="NZ_JBBHLD010000001.1"/>
</dbReference>
<dbReference type="Gene3D" id="3.40.50.720">
    <property type="entry name" value="NAD(P)-binding Rossmann-like Domain"/>
    <property type="match status" value="1"/>
</dbReference>